<dbReference type="FunFam" id="1.10.510.10:FF:001159">
    <property type="entry name" value="Protein kinase D4"/>
    <property type="match status" value="1"/>
</dbReference>
<dbReference type="CDD" id="cd20795">
    <property type="entry name" value="C1_PKD_rpt1"/>
    <property type="match status" value="1"/>
</dbReference>
<evidence type="ECO:0000259" key="22">
    <source>
        <dbReference type="PROSITE" id="PS50011"/>
    </source>
</evidence>
<evidence type="ECO:0000259" key="23">
    <source>
        <dbReference type="PROSITE" id="PS50081"/>
    </source>
</evidence>
<keyword evidence="11" id="KW-0677">Repeat</keyword>
<evidence type="ECO:0000256" key="16">
    <source>
        <dbReference type="ARBA" id="ARBA00022840"/>
    </source>
</evidence>
<dbReference type="GO" id="GO:0007200">
    <property type="term" value="P:phospholipase C-activating G protein-coupled receptor signaling pathway"/>
    <property type="evidence" value="ECO:0007669"/>
    <property type="project" value="TreeGrafter"/>
</dbReference>
<dbReference type="Gene3D" id="3.30.60.20">
    <property type="match status" value="2"/>
</dbReference>
<dbReference type="SMART" id="SM00233">
    <property type="entry name" value="PH"/>
    <property type="match status" value="1"/>
</dbReference>
<comment type="similarity">
    <text evidence="4">Belongs to the protein kinase superfamily. CAMK Ser/Thr protein kinase family. PKD subfamily.</text>
</comment>
<keyword evidence="10" id="KW-0479">Metal-binding</keyword>
<dbReference type="FunFam" id="3.30.60.20:FF:000019">
    <property type="entry name" value="Serine/threonine-protein kinase"/>
    <property type="match status" value="1"/>
</dbReference>
<dbReference type="PANTHER" id="PTHR22968">
    <property type="entry name" value="PROTEIN KINASE C, MU"/>
    <property type="match status" value="1"/>
</dbReference>
<evidence type="ECO:0000256" key="10">
    <source>
        <dbReference type="ARBA" id="ARBA00022723"/>
    </source>
</evidence>
<dbReference type="Proteomes" id="UP000297703">
    <property type="component" value="Unassembled WGS sequence"/>
</dbReference>
<dbReference type="InterPro" id="IPR000719">
    <property type="entry name" value="Prot_kinase_dom"/>
</dbReference>
<dbReference type="STRING" id="55544.A0A4D9F201"/>
<feature type="region of interest" description="Disordered" evidence="21">
    <location>
        <begin position="277"/>
        <end position="324"/>
    </location>
</feature>
<feature type="domain" description="Protein kinase" evidence="22">
    <location>
        <begin position="501"/>
        <end position="757"/>
    </location>
</feature>
<dbReference type="InterPro" id="IPR057764">
    <property type="entry name" value="Ubiquitin_PRKD1-3_N"/>
</dbReference>
<dbReference type="Pfam" id="PF25525">
    <property type="entry name" value="Ubiquitin_PRKD1_N"/>
    <property type="match status" value="1"/>
</dbReference>
<protein>
    <recommendedName>
        <fullName evidence="5">protein kinase C</fullName>
        <ecNumber evidence="5">2.7.11.13</ecNumber>
    </recommendedName>
</protein>
<dbReference type="GO" id="GO:0005524">
    <property type="term" value="F:ATP binding"/>
    <property type="evidence" value="ECO:0007669"/>
    <property type="project" value="UniProtKB-UniRule"/>
</dbReference>
<reference evidence="24 25" key="2">
    <citation type="submission" date="2019-04" db="EMBL/GenBank/DDBJ databases">
        <title>The genome sequence of big-headed turtle.</title>
        <authorList>
            <person name="Gong S."/>
        </authorList>
    </citation>
    <scope>NUCLEOTIDE SEQUENCE [LARGE SCALE GENOMIC DNA]</scope>
    <source>
        <strain evidence="24">DO16091913</strain>
        <tissue evidence="24">Muscle</tissue>
    </source>
</reference>
<evidence type="ECO:0000256" key="5">
    <source>
        <dbReference type="ARBA" id="ARBA00012429"/>
    </source>
</evidence>
<comment type="cofactor">
    <cofactor evidence="1">
        <name>Mg(2+)</name>
        <dbReference type="ChEBI" id="CHEBI:18420"/>
    </cofactor>
</comment>
<dbReference type="InterPro" id="IPR046349">
    <property type="entry name" value="C1-like_sf"/>
</dbReference>
<dbReference type="PROSITE" id="PS50081">
    <property type="entry name" value="ZF_DAG_PE_2"/>
    <property type="match status" value="2"/>
</dbReference>
<comment type="subcellular location">
    <subcellularLocation>
        <location evidence="3">Cytoplasm</location>
    </subcellularLocation>
    <subcellularLocation>
        <location evidence="2">Membrane</location>
    </subcellularLocation>
</comment>
<dbReference type="InterPro" id="IPR008271">
    <property type="entry name" value="Ser/Thr_kinase_AS"/>
</dbReference>
<name>A0A4D9F201_9SAUR</name>
<dbReference type="PRINTS" id="PR00008">
    <property type="entry name" value="DAGPEDOMAIN"/>
</dbReference>
<dbReference type="AlphaFoldDB" id="A0A4D9F201"/>
<proteinExistence type="inferred from homology"/>
<dbReference type="GO" id="GO:0008270">
    <property type="term" value="F:zinc ion binding"/>
    <property type="evidence" value="ECO:0007669"/>
    <property type="project" value="UniProtKB-KW"/>
</dbReference>
<feature type="domain" description="Phorbol-ester/DAG-type" evidence="23">
    <location>
        <begin position="221"/>
        <end position="271"/>
    </location>
</feature>
<dbReference type="OrthoDB" id="10252171at2759"/>
<dbReference type="SUPFAM" id="SSF56112">
    <property type="entry name" value="Protein kinase-like (PK-like)"/>
    <property type="match status" value="1"/>
</dbReference>
<dbReference type="FunFam" id="3.30.60.20:FF:000007">
    <property type="entry name" value="Serine/threonine-protein kinase"/>
    <property type="match status" value="1"/>
</dbReference>
<dbReference type="CDD" id="cd01239">
    <property type="entry name" value="PH_PKD"/>
    <property type="match status" value="1"/>
</dbReference>
<evidence type="ECO:0000256" key="2">
    <source>
        <dbReference type="ARBA" id="ARBA00004370"/>
    </source>
</evidence>
<keyword evidence="8" id="KW-0597">Phosphoprotein</keyword>
<dbReference type="GO" id="GO:0035556">
    <property type="term" value="P:intracellular signal transduction"/>
    <property type="evidence" value="ECO:0007669"/>
    <property type="project" value="TreeGrafter"/>
</dbReference>
<reference evidence="24 25" key="1">
    <citation type="submission" date="2019-04" db="EMBL/GenBank/DDBJ databases">
        <title>Draft genome of the big-headed turtle Platysternon megacephalum.</title>
        <authorList>
            <person name="Gong S."/>
        </authorList>
    </citation>
    <scope>NUCLEOTIDE SEQUENCE [LARGE SCALE GENOMIC DNA]</scope>
    <source>
        <strain evidence="24">DO16091913</strain>
        <tissue evidence="24">Muscle</tissue>
    </source>
</reference>
<organism evidence="24 25">
    <name type="scientific">Platysternon megacephalum</name>
    <name type="common">big-headed turtle</name>
    <dbReference type="NCBI Taxonomy" id="55544"/>
    <lineage>
        <taxon>Eukaryota</taxon>
        <taxon>Metazoa</taxon>
        <taxon>Chordata</taxon>
        <taxon>Craniata</taxon>
        <taxon>Vertebrata</taxon>
        <taxon>Euteleostomi</taxon>
        <taxon>Archelosauria</taxon>
        <taxon>Testudinata</taxon>
        <taxon>Testudines</taxon>
        <taxon>Cryptodira</taxon>
        <taxon>Durocryptodira</taxon>
        <taxon>Testudinoidea</taxon>
        <taxon>Platysternidae</taxon>
        <taxon>Platysternon</taxon>
    </lineage>
</organism>
<dbReference type="EC" id="2.7.11.13" evidence="5"/>
<dbReference type="PROSITE" id="PS00108">
    <property type="entry name" value="PROTEIN_KINASE_ST"/>
    <property type="match status" value="1"/>
</dbReference>
<sequence>MALECQPLGTVSVRLQIGLSRESYMLPPEELGYGHLQHLAVELVERKFPEYGFLGVSEKIMLFRHDDASENVLEHLGPDSVVRAGDLIEVVLSASVSLDFTIRPHVLLVHSYKAPAFCDYCGEMLWGLVRQGLKCQGCGLNYHKRCAFKIPNNCRGVRRNQLASRSLGATTSPRTPGLGQNVGGSLEEISHWKWGQQTQGPALIGRPLWKDWMDLNRVKVPHTFQVHSYTRPTVCQHCKRLLKGLFRQGLQCKDCKFNCHKRCEQFVPDECVGEGLAPGTADGESPECPSSKPEPVEGEADGEGTSGHRLAEDTEETEPNPGTLEAELHTSLSPCFSSYIPLMRVVQSCRHTKRQRSTVLLEGWMMHFTSRDPMRKRHYWVLDSKSLSFFHCESGGKFYKELPLSEILQIRPWEGLTPLASSGSPPCFELVTEALVYYVGEHSSEREPGQVWARAEAGKAWARAIRQALWPVNPEPDGSVQEPNSDYESPADTDISRSYQIFPDEVLGAGQFGVVYGGKHRKSGRDVAVKVIDKLRFPPRQENQFRNEVSILQNLHSPCVVHLECMFEGPARLFVVMERLRGDMLEMILSSETGRLPEPLAKFLTAQILSALRHLHTRNIVHCDLKPENVLLASDEPYPQVKLCDFGFARIIEESSFRRSVVGTPAYLAPEVLRQHGYNRALDMWAVGVIIYVSLSGTFPFNEEEDVNDQIQNAAFMYPRQTWASISLEAVSLIHQLLQVKLRKRLSVNKALNHPWLQDFQTWLALRELETRVGQRYLTHPSDDARWQRLAREQGLTWPSGLTIQPSLEEEGDSDNAGEGS</sequence>
<keyword evidence="13" id="KW-0863">Zinc-finger</keyword>
<dbReference type="Gene3D" id="2.30.29.30">
    <property type="entry name" value="Pleckstrin-homology domain (PH domain)/Phosphotyrosine-binding domain (PTB)"/>
    <property type="match status" value="1"/>
</dbReference>
<evidence type="ECO:0000256" key="9">
    <source>
        <dbReference type="ARBA" id="ARBA00022679"/>
    </source>
</evidence>
<dbReference type="InterPro" id="IPR011009">
    <property type="entry name" value="Kinase-like_dom_sf"/>
</dbReference>
<dbReference type="PANTHER" id="PTHR22968:SF27">
    <property type="entry name" value="PROTEIN KINASE C"/>
    <property type="match status" value="1"/>
</dbReference>
<evidence type="ECO:0000313" key="25">
    <source>
        <dbReference type="Proteomes" id="UP000297703"/>
    </source>
</evidence>
<evidence type="ECO:0000256" key="6">
    <source>
        <dbReference type="ARBA" id="ARBA00022490"/>
    </source>
</evidence>
<dbReference type="Pfam" id="PF00069">
    <property type="entry name" value="Pkinase"/>
    <property type="match status" value="1"/>
</dbReference>
<keyword evidence="12 20" id="KW-0547">Nucleotide-binding</keyword>
<feature type="binding site" evidence="20">
    <location>
        <position position="530"/>
    </location>
    <ligand>
        <name>ATP</name>
        <dbReference type="ChEBI" id="CHEBI:30616"/>
    </ligand>
</feature>
<evidence type="ECO:0000256" key="19">
    <source>
        <dbReference type="ARBA" id="ARBA00047272"/>
    </source>
</evidence>
<dbReference type="SMART" id="SM00220">
    <property type="entry name" value="S_TKc"/>
    <property type="match status" value="1"/>
</dbReference>
<dbReference type="InterPro" id="IPR002219">
    <property type="entry name" value="PKC_DAG/PE"/>
</dbReference>
<dbReference type="SMART" id="SM00109">
    <property type="entry name" value="C1"/>
    <property type="match status" value="2"/>
</dbReference>
<evidence type="ECO:0000256" key="1">
    <source>
        <dbReference type="ARBA" id="ARBA00001946"/>
    </source>
</evidence>
<keyword evidence="17" id="KW-0460">Magnesium</keyword>
<dbReference type="InterPro" id="IPR020454">
    <property type="entry name" value="DAG/PE-bd"/>
</dbReference>
<comment type="catalytic activity">
    <reaction evidence="19">
        <text>L-threonyl-[protein] + ATP = O-phospho-L-threonyl-[protein] + ADP + H(+)</text>
        <dbReference type="Rhea" id="RHEA:46608"/>
        <dbReference type="Rhea" id="RHEA-COMP:11060"/>
        <dbReference type="Rhea" id="RHEA-COMP:11605"/>
        <dbReference type="ChEBI" id="CHEBI:15378"/>
        <dbReference type="ChEBI" id="CHEBI:30013"/>
        <dbReference type="ChEBI" id="CHEBI:30616"/>
        <dbReference type="ChEBI" id="CHEBI:61977"/>
        <dbReference type="ChEBI" id="CHEBI:456216"/>
        <dbReference type="EC" id="2.7.11.13"/>
    </reaction>
</comment>
<accession>A0A4D9F201</accession>
<dbReference type="InterPro" id="IPR017441">
    <property type="entry name" value="Protein_kinase_ATP_BS"/>
</dbReference>
<dbReference type="GO" id="GO:0005829">
    <property type="term" value="C:cytosol"/>
    <property type="evidence" value="ECO:0007669"/>
    <property type="project" value="TreeGrafter"/>
</dbReference>
<evidence type="ECO:0000256" key="8">
    <source>
        <dbReference type="ARBA" id="ARBA00022553"/>
    </source>
</evidence>
<evidence type="ECO:0000256" key="7">
    <source>
        <dbReference type="ARBA" id="ARBA00022527"/>
    </source>
</evidence>
<evidence type="ECO:0000256" key="3">
    <source>
        <dbReference type="ARBA" id="ARBA00004496"/>
    </source>
</evidence>
<feature type="compositionally biased region" description="Acidic residues" evidence="21">
    <location>
        <begin position="808"/>
        <end position="821"/>
    </location>
</feature>
<keyword evidence="7" id="KW-0723">Serine/threonine-protein kinase</keyword>
<dbReference type="Gene3D" id="1.10.510.10">
    <property type="entry name" value="Transferase(Phosphotransferase) domain 1"/>
    <property type="match status" value="1"/>
</dbReference>
<dbReference type="PROSITE" id="PS00107">
    <property type="entry name" value="PROTEIN_KINASE_ATP"/>
    <property type="match status" value="1"/>
</dbReference>
<dbReference type="GO" id="GO:0016020">
    <property type="term" value="C:membrane"/>
    <property type="evidence" value="ECO:0007669"/>
    <property type="project" value="UniProtKB-SubCell"/>
</dbReference>
<evidence type="ECO:0000256" key="14">
    <source>
        <dbReference type="ARBA" id="ARBA00022777"/>
    </source>
</evidence>
<dbReference type="InterPro" id="IPR011993">
    <property type="entry name" value="PH-like_dom_sf"/>
</dbReference>
<dbReference type="Pfam" id="PF00130">
    <property type="entry name" value="C1_1"/>
    <property type="match status" value="2"/>
</dbReference>
<evidence type="ECO:0000256" key="4">
    <source>
        <dbReference type="ARBA" id="ARBA00008582"/>
    </source>
</evidence>
<keyword evidence="15" id="KW-0862">Zinc</keyword>
<dbReference type="CDD" id="cd14082">
    <property type="entry name" value="STKc_PKD"/>
    <property type="match status" value="1"/>
</dbReference>
<evidence type="ECO:0000256" key="21">
    <source>
        <dbReference type="SAM" id="MobiDB-lite"/>
    </source>
</evidence>
<keyword evidence="6" id="KW-0963">Cytoplasm</keyword>
<dbReference type="SUPFAM" id="SSF57889">
    <property type="entry name" value="Cysteine-rich domain"/>
    <property type="match status" value="2"/>
</dbReference>
<evidence type="ECO:0000256" key="20">
    <source>
        <dbReference type="PROSITE-ProRule" id="PRU10141"/>
    </source>
</evidence>
<feature type="domain" description="Phorbol-ester/DAG-type" evidence="23">
    <location>
        <begin position="104"/>
        <end position="154"/>
    </location>
</feature>
<keyword evidence="9" id="KW-0808">Transferase</keyword>
<dbReference type="InterPro" id="IPR001849">
    <property type="entry name" value="PH_domain"/>
</dbReference>
<keyword evidence="14 24" id="KW-0418">Kinase</keyword>
<dbReference type="PROSITE" id="PS00479">
    <property type="entry name" value="ZF_DAG_PE_1"/>
    <property type="match status" value="2"/>
</dbReference>
<evidence type="ECO:0000313" key="24">
    <source>
        <dbReference type="EMBL" id="TFK12170.1"/>
    </source>
</evidence>
<evidence type="ECO:0000256" key="15">
    <source>
        <dbReference type="ARBA" id="ARBA00022833"/>
    </source>
</evidence>
<keyword evidence="18" id="KW-0472">Membrane</keyword>
<dbReference type="GO" id="GO:0004697">
    <property type="term" value="F:diacylglycerol-dependent serine/threonine kinase activity"/>
    <property type="evidence" value="ECO:0007669"/>
    <property type="project" value="UniProtKB-EC"/>
</dbReference>
<evidence type="ECO:0000256" key="12">
    <source>
        <dbReference type="ARBA" id="ARBA00022741"/>
    </source>
</evidence>
<evidence type="ECO:0000256" key="11">
    <source>
        <dbReference type="ARBA" id="ARBA00022737"/>
    </source>
</evidence>
<evidence type="ECO:0000256" key="18">
    <source>
        <dbReference type="ARBA" id="ARBA00023136"/>
    </source>
</evidence>
<dbReference type="PROSITE" id="PS50011">
    <property type="entry name" value="PROTEIN_KINASE_DOM"/>
    <property type="match status" value="1"/>
</dbReference>
<keyword evidence="16 20" id="KW-0067">ATP-binding</keyword>
<comment type="caution">
    <text evidence="24">The sequence shown here is derived from an EMBL/GenBank/DDBJ whole genome shotgun (WGS) entry which is preliminary data.</text>
</comment>
<keyword evidence="25" id="KW-1185">Reference proteome</keyword>
<gene>
    <name evidence="24" type="ORF">DR999_PMT04616</name>
</gene>
<dbReference type="EMBL" id="QXTE01000025">
    <property type="protein sequence ID" value="TFK12170.1"/>
    <property type="molecule type" value="Genomic_DNA"/>
</dbReference>
<feature type="region of interest" description="Disordered" evidence="21">
    <location>
        <begin position="801"/>
        <end position="821"/>
    </location>
</feature>
<dbReference type="SUPFAM" id="SSF50729">
    <property type="entry name" value="PH domain-like"/>
    <property type="match status" value="1"/>
</dbReference>
<evidence type="ECO:0000256" key="17">
    <source>
        <dbReference type="ARBA" id="ARBA00022842"/>
    </source>
</evidence>
<evidence type="ECO:0000256" key="13">
    <source>
        <dbReference type="ARBA" id="ARBA00022771"/>
    </source>
</evidence>